<reference evidence="2 3" key="1">
    <citation type="submission" date="2022-11" db="EMBL/GenBank/DDBJ databases">
        <title>Genome sequencing of Acetobacter type strain.</title>
        <authorList>
            <person name="Heo J."/>
            <person name="Lee D."/>
            <person name="Han B.-H."/>
            <person name="Hong S.-B."/>
            <person name="Kwon S.-W."/>
        </authorList>
    </citation>
    <scope>NUCLEOTIDE SEQUENCE [LARGE SCALE GENOMIC DNA]</scope>
    <source>
        <strain evidence="2 3">KACC 21253</strain>
    </source>
</reference>
<dbReference type="RefSeq" id="WP_173558961.1">
    <property type="nucleotide sequence ID" value="NZ_JAERKZ010000005.1"/>
</dbReference>
<protein>
    <submittedName>
        <fullName evidence="2">Uncharacterized protein</fullName>
    </submittedName>
</protein>
<name>A0ABT3QEG3_9PROT</name>
<dbReference type="Proteomes" id="UP001301152">
    <property type="component" value="Unassembled WGS sequence"/>
</dbReference>
<organism evidence="2 3">
    <name type="scientific">Acetobacter thailandicus</name>
    <dbReference type="NCBI Taxonomy" id="1502842"/>
    <lineage>
        <taxon>Bacteria</taxon>
        <taxon>Pseudomonadati</taxon>
        <taxon>Pseudomonadota</taxon>
        <taxon>Alphaproteobacteria</taxon>
        <taxon>Acetobacterales</taxon>
        <taxon>Acetobacteraceae</taxon>
        <taxon>Acetobacter</taxon>
    </lineage>
</organism>
<evidence type="ECO:0000313" key="3">
    <source>
        <dbReference type="Proteomes" id="UP001301152"/>
    </source>
</evidence>
<comment type="caution">
    <text evidence="2">The sequence shown here is derived from an EMBL/GenBank/DDBJ whole genome shotgun (WGS) entry which is preliminary data.</text>
</comment>
<accession>A0ABT3QEG3</accession>
<feature type="region of interest" description="Disordered" evidence="1">
    <location>
        <begin position="1"/>
        <end position="45"/>
    </location>
</feature>
<feature type="compositionally biased region" description="Polar residues" evidence="1">
    <location>
        <begin position="22"/>
        <end position="45"/>
    </location>
</feature>
<keyword evidence="3" id="KW-1185">Reference proteome</keyword>
<sequence>MGQIRHESATTTHAVRQRKNGSIRSIWRSDSNNTSLTASPPSASL</sequence>
<gene>
    <name evidence="2" type="ORF">OQ497_06700</name>
</gene>
<dbReference type="EMBL" id="JAPIUZ010000002">
    <property type="protein sequence ID" value="MCX2563645.1"/>
    <property type="molecule type" value="Genomic_DNA"/>
</dbReference>
<proteinExistence type="predicted"/>
<evidence type="ECO:0000313" key="2">
    <source>
        <dbReference type="EMBL" id="MCX2563645.1"/>
    </source>
</evidence>
<evidence type="ECO:0000256" key="1">
    <source>
        <dbReference type="SAM" id="MobiDB-lite"/>
    </source>
</evidence>